<protein>
    <recommendedName>
        <fullName evidence="2">OTU domain-containing protein</fullName>
    </recommendedName>
</protein>
<dbReference type="AlphaFoldDB" id="A0AA38MFY0"/>
<reference evidence="3" key="1">
    <citation type="journal article" date="2023" name="G3 (Bethesda)">
        <title>Whole genome assemblies of Zophobas morio and Tenebrio molitor.</title>
        <authorList>
            <person name="Kaur S."/>
            <person name="Stinson S.A."/>
            <person name="diCenzo G.C."/>
        </authorList>
    </citation>
    <scope>NUCLEOTIDE SEQUENCE</scope>
    <source>
        <strain evidence="3">QUZm001</strain>
    </source>
</reference>
<dbReference type="EMBL" id="JALNTZ010000004">
    <property type="protein sequence ID" value="KAJ3654579.1"/>
    <property type="molecule type" value="Genomic_DNA"/>
</dbReference>
<dbReference type="Gene3D" id="3.90.70.80">
    <property type="match status" value="1"/>
</dbReference>
<dbReference type="GO" id="GO:0004843">
    <property type="term" value="F:cysteine-type deubiquitinase activity"/>
    <property type="evidence" value="ECO:0007669"/>
    <property type="project" value="TreeGrafter"/>
</dbReference>
<organism evidence="3 4">
    <name type="scientific">Zophobas morio</name>
    <dbReference type="NCBI Taxonomy" id="2755281"/>
    <lineage>
        <taxon>Eukaryota</taxon>
        <taxon>Metazoa</taxon>
        <taxon>Ecdysozoa</taxon>
        <taxon>Arthropoda</taxon>
        <taxon>Hexapoda</taxon>
        <taxon>Insecta</taxon>
        <taxon>Pterygota</taxon>
        <taxon>Neoptera</taxon>
        <taxon>Endopterygota</taxon>
        <taxon>Coleoptera</taxon>
        <taxon>Polyphaga</taxon>
        <taxon>Cucujiformia</taxon>
        <taxon>Tenebrionidae</taxon>
        <taxon>Zophobas</taxon>
    </lineage>
</organism>
<dbReference type="PANTHER" id="PTHR12419">
    <property type="entry name" value="OTU DOMAIN CONTAINING PROTEIN"/>
    <property type="match status" value="1"/>
</dbReference>
<feature type="compositionally biased region" description="Basic residues" evidence="1">
    <location>
        <begin position="342"/>
        <end position="353"/>
    </location>
</feature>
<dbReference type="Pfam" id="PF02338">
    <property type="entry name" value="OTU"/>
    <property type="match status" value="1"/>
</dbReference>
<sequence length="630" mass="72171">MSTKSKKGRNPASVDSWLDCIGLYRKNVAYDETCLFRAVSEQLFECQIYHERVRKECIDYGRSHYFEFWELLEDEEQWYDHLELLEKHMVICGNIEIQIVSHKYNCDVIVYDATNQKAANVTNRNQDRSLTLCLMNEDHYDVVHQKEHIQNAGFCQSIVYNILYEDVFKVPKVQDIVRGMLYDKEFVSMSFGQVNNADVKVKVEKGEKSEDVAQAINVAPFPFKVAKALDPTIYRNIEYDSWTEVRRELRLGDWYYGDDNLILGTRCIFNENGETYECYIQEIIKDQNKCIIYVTKLAEKRTVNYTDLSPENDAKPWPLPYRFSKNLVVTPVQSPSTNKAYKLPKKRKDKRRMKSDSPTTTSEQVDQDIDAFIGVPLHMQNGSSVSMDETPPETPLSQHNLLVTPEIPSPMTKFMWETPWSNAASGVSNKYVWSQPPATSPSTPNFSLKPMVASAPVTPNVVPYHDSQYPYVVNYHVDNNYNGFYTSWANNGDYSPQNAQFPVEPEEIKEKVECYQDAPVYAESYETPPAKERPTLPFLPPNTQPVEVFSPVIPIPPGTPVIYASPTDVADVVMPVAAPYQVYTPPVDVQYVPPSPYYYSPTISTTWYPMGINSQGFIFPPPINQNMPSN</sequence>
<comment type="caution">
    <text evidence="3">The sequence shown here is derived from an EMBL/GenBank/DDBJ whole genome shotgun (WGS) entry which is preliminary data.</text>
</comment>
<evidence type="ECO:0000313" key="3">
    <source>
        <dbReference type="EMBL" id="KAJ3654579.1"/>
    </source>
</evidence>
<dbReference type="SUPFAM" id="SSF54001">
    <property type="entry name" value="Cysteine proteinases"/>
    <property type="match status" value="1"/>
</dbReference>
<dbReference type="InterPro" id="IPR049769">
    <property type="entry name" value="OTU_OTU"/>
</dbReference>
<keyword evidence="4" id="KW-1185">Reference proteome</keyword>
<dbReference type="InterPro" id="IPR038765">
    <property type="entry name" value="Papain-like_cys_pep_sf"/>
</dbReference>
<dbReference type="InterPro" id="IPR049770">
    <property type="entry name" value="OTU_Tudor"/>
</dbReference>
<dbReference type="InterPro" id="IPR050704">
    <property type="entry name" value="Peptidase_C85-like"/>
</dbReference>
<evidence type="ECO:0000313" key="4">
    <source>
        <dbReference type="Proteomes" id="UP001168821"/>
    </source>
</evidence>
<name>A0AA38MFY0_9CUCU</name>
<dbReference type="GO" id="GO:0016579">
    <property type="term" value="P:protein deubiquitination"/>
    <property type="evidence" value="ECO:0007669"/>
    <property type="project" value="TreeGrafter"/>
</dbReference>
<proteinExistence type="predicted"/>
<dbReference type="Proteomes" id="UP001168821">
    <property type="component" value="Unassembled WGS sequence"/>
</dbReference>
<evidence type="ECO:0000256" key="1">
    <source>
        <dbReference type="SAM" id="MobiDB-lite"/>
    </source>
</evidence>
<dbReference type="InterPro" id="IPR003323">
    <property type="entry name" value="OTU_dom"/>
</dbReference>
<dbReference type="CDD" id="cd20380">
    <property type="entry name" value="Tudor_TDRD13-like"/>
    <property type="match status" value="1"/>
</dbReference>
<dbReference type="CDD" id="cd22753">
    <property type="entry name" value="OTU_ALG13-like"/>
    <property type="match status" value="1"/>
</dbReference>
<gene>
    <name evidence="3" type="ORF">Zmor_013757</name>
</gene>
<feature type="domain" description="OTU" evidence="2">
    <location>
        <begin position="23"/>
        <end position="146"/>
    </location>
</feature>
<evidence type="ECO:0000259" key="2">
    <source>
        <dbReference type="PROSITE" id="PS50802"/>
    </source>
</evidence>
<feature type="region of interest" description="Disordered" evidence="1">
    <location>
        <begin position="336"/>
        <end position="364"/>
    </location>
</feature>
<accession>A0AA38MFY0</accession>
<dbReference type="PANTHER" id="PTHR12419:SF10">
    <property type="entry name" value="DEUBIQUITINASE OTUD6B"/>
    <property type="match status" value="1"/>
</dbReference>
<dbReference type="PROSITE" id="PS50802">
    <property type="entry name" value="OTU"/>
    <property type="match status" value="1"/>
</dbReference>